<dbReference type="RefSeq" id="WP_317491281.1">
    <property type="nucleotide sequence ID" value="NZ_CP136051.1"/>
</dbReference>
<evidence type="ECO:0000259" key="1">
    <source>
        <dbReference type="Pfam" id="PF10047"/>
    </source>
</evidence>
<evidence type="ECO:0000313" key="3">
    <source>
        <dbReference type="Proteomes" id="UP001302349"/>
    </source>
</evidence>
<feature type="domain" description="DUF2281" evidence="1">
    <location>
        <begin position="6"/>
        <end position="69"/>
    </location>
</feature>
<dbReference type="EMBL" id="CP136051">
    <property type="protein sequence ID" value="WOK08646.1"/>
    <property type="molecule type" value="Genomic_DNA"/>
</dbReference>
<dbReference type="Proteomes" id="UP001302349">
    <property type="component" value="Chromosome"/>
</dbReference>
<accession>A0ABZ0IYA1</accession>
<proteinExistence type="predicted"/>
<organism evidence="2 3">
    <name type="scientific">Imperialibacter roseus</name>
    <dbReference type="NCBI Taxonomy" id="1324217"/>
    <lineage>
        <taxon>Bacteria</taxon>
        <taxon>Pseudomonadati</taxon>
        <taxon>Bacteroidota</taxon>
        <taxon>Cytophagia</taxon>
        <taxon>Cytophagales</taxon>
        <taxon>Flammeovirgaceae</taxon>
        <taxon>Imperialibacter</taxon>
    </lineage>
</organism>
<reference evidence="2 3" key="1">
    <citation type="journal article" date="2023" name="Microbiol. Resour. Announc.">
        <title>Complete Genome Sequence of Imperialibacter roseus strain P4T.</title>
        <authorList>
            <person name="Tizabi D.R."/>
            <person name="Bachvaroff T."/>
            <person name="Hill R.T."/>
        </authorList>
    </citation>
    <scope>NUCLEOTIDE SEQUENCE [LARGE SCALE GENOMIC DNA]</scope>
    <source>
        <strain evidence="2 3">P4T</strain>
    </source>
</reference>
<name>A0ABZ0IYA1_9BACT</name>
<dbReference type="InterPro" id="IPR018739">
    <property type="entry name" value="DUF2281"/>
</dbReference>
<protein>
    <submittedName>
        <fullName evidence="2">DUF2281 domain-containing protein</fullName>
    </submittedName>
</protein>
<sequence length="70" mass="8008">MMAALTLYTKLETLPPDLKKEASDFIDFLIQKKSKKEKGKSHKPVFGSLRGKIKLSEDFDAPLDVFNDYM</sequence>
<dbReference type="Pfam" id="PF10047">
    <property type="entry name" value="DUF2281"/>
    <property type="match status" value="1"/>
</dbReference>
<gene>
    <name evidence="2" type="ORF">RT717_08355</name>
</gene>
<keyword evidence="3" id="KW-1185">Reference proteome</keyword>
<evidence type="ECO:0000313" key="2">
    <source>
        <dbReference type="EMBL" id="WOK08646.1"/>
    </source>
</evidence>